<feature type="region of interest" description="Disordered" evidence="9">
    <location>
        <begin position="172"/>
        <end position="199"/>
    </location>
</feature>
<dbReference type="Pfam" id="PF00271">
    <property type="entry name" value="Helicase_C"/>
    <property type="match status" value="1"/>
</dbReference>
<dbReference type="OrthoDB" id="164902at2759"/>
<dbReference type="PROSITE" id="PS51194">
    <property type="entry name" value="HELICASE_CTER"/>
    <property type="match status" value="1"/>
</dbReference>
<dbReference type="GO" id="GO:0000400">
    <property type="term" value="F:four-way junction DNA binding"/>
    <property type="evidence" value="ECO:0007669"/>
    <property type="project" value="TreeGrafter"/>
</dbReference>
<dbReference type="GO" id="GO:0045003">
    <property type="term" value="P:double-strand break repair via synthesis-dependent strand annealing"/>
    <property type="evidence" value="ECO:0007669"/>
    <property type="project" value="TreeGrafter"/>
</dbReference>
<feature type="compositionally biased region" description="Basic and acidic residues" evidence="9">
    <location>
        <begin position="1260"/>
        <end position="1272"/>
    </location>
</feature>
<comment type="subcellular location">
    <subcellularLocation>
        <location evidence="1 8">Nucleus</location>
    </subcellularLocation>
</comment>
<evidence type="ECO:0000259" key="10">
    <source>
        <dbReference type="PROSITE" id="PS51192"/>
    </source>
</evidence>
<dbReference type="CDD" id="cd18033">
    <property type="entry name" value="DEXDc_FANCM"/>
    <property type="match status" value="1"/>
</dbReference>
<name>A0A9P6M9W1_9FUNG</name>
<evidence type="ECO:0000256" key="8">
    <source>
        <dbReference type="RuleBase" id="RU367027"/>
    </source>
</evidence>
<evidence type="ECO:0000313" key="12">
    <source>
        <dbReference type="EMBL" id="KAF9983232.1"/>
    </source>
</evidence>
<dbReference type="Pfam" id="PF00270">
    <property type="entry name" value="DEAD"/>
    <property type="match status" value="1"/>
</dbReference>
<dbReference type="GO" id="GO:0016787">
    <property type="term" value="F:hydrolase activity"/>
    <property type="evidence" value="ECO:0007669"/>
    <property type="project" value="UniProtKB-KW"/>
</dbReference>
<keyword evidence="13" id="KW-1185">Reference proteome</keyword>
<feature type="region of interest" description="Disordered" evidence="9">
    <location>
        <begin position="22"/>
        <end position="73"/>
    </location>
</feature>
<dbReference type="GO" id="GO:0009378">
    <property type="term" value="F:four-way junction helicase activity"/>
    <property type="evidence" value="ECO:0007669"/>
    <property type="project" value="TreeGrafter"/>
</dbReference>
<feature type="compositionally biased region" description="Polar residues" evidence="9">
    <location>
        <begin position="1079"/>
        <end position="1099"/>
    </location>
</feature>
<feature type="region of interest" description="Disordered" evidence="9">
    <location>
        <begin position="982"/>
        <end position="1018"/>
    </location>
</feature>
<dbReference type="GO" id="GO:0036297">
    <property type="term" value="P:interstrand cross-link repair"/>
    <property type="evidence" value="ECO:0007669"/>
    <property type="project" value="UniProtKB-ARBA"/>
</dbReference>
<sequence length="1459" mass="161697">MSPPGNDEFDFDDLDVWELDHEEQALLAGEDDTKNSWSARVGSKTINTNGPGSSSNGQRSTTQSKAPTSTLDGFDEFGDLDDLSAATLLLDDHDLSGEVAPPVPVRFSTNLPNQRPPQQHPQQQQQQQQQQHQQPAKFYSIFSSAKIQSSNNIDNPALQRTTSFAAVRNTNHSGLTRNHSNPNISSFQNNRFQGQGSHSSISSYFVTKESVDPADSSGAPQQTSLFTTRQAHGLITPATSNIIPRSDPLNDFTADIFQSPETATQPPQLSTHHFIDKRATLTWQYPINYPKRDYQYNIIRRALFTNTLVSLPTGLGKTFIAAVVMLNYYRWFPKSKIIFMAPTRPLVNQQIEACFNVCGIPQEDTVELTGQQAAELRKEEWRKRVVFCTPQVLQNDLKSGFCPAEDIVCLVVDEAHRATGRYAYSEVIRLLEPVNRDVRVMALTATPGSDIKTVQQVVQNLKIAKIELRTEDSMDLQQYVFQRSVQEMVVPCGREVGEIRDKFQRIMRPFLERLSKLNIIRTADPGQLSRFAILQGKDIFLREHAQSANRAFVMKQVAICMGIVHAYELLTVHGIRSFFGNMDPFSSYKGTNDASMDVQGGSAGSKRKKQGMDGEYDKDDDSRHSLALKAMEEIPDFMRMMDSIRIKLKQPDFVSHPKMERLVGVVVQHFMDRQDENDALVQARADSMMSSSTAAADGEPLPQTRVMIFANYRETVEEITRVLEQHRPLIKVQSFIGQATSKGKKGISQKEQQRVVANFQKGEHNVLVATSIGEEGLDIGDVDLIVCYDSHASPIRMLQRMGRTGRKRKGKICVLLAEGHEEQKYRRSLSSHKTVLRAIAQGTNIQYYAHSPRILPPGPPPTCDLVHINVPTFVAASTGRKRRKLADGNVGTGTKINASALLDAQEFAQFQLKIVSGNNKRSVVTPDTIFHIGHSTRTMDFVSIVNQVAKSRLEQSLSEASGPSAEKDPYSKRMSELIDRWGRAGTGSNDSDSDVVSKSRTTELSRRAKGGDLRALKQNLQGSRDDVLSDGEMEVLNTQYSLNSLYHVSTHKRRLLSDDDSDDNDRDKDSSHKSSESSRTNQPSSVPKRTYTTSNTSKNPAKLPGSSRTTGARSTTAATASTKSIRAYFRTLSDDEIDKEIMNGLGQEFGHKDIDGIPDSFPGRKTSVSVWSASDTEFVDGTGNNSARVQRGFDFKEPLTPPPLWYKPKDVRDKGDPTYSADTSALMEGNELFPVFELPPVPEPGQWYRPNPVVLPIRGPPEHRAGSTRDPETNNNDKGGPIKDKEEAVEHILWIESSQEDPELDQERANGSTTVLKTKDTSAYQSNSLPSINTSSFTRKHQATMNSSGFISAKSLMSSKAKTMDGNGSSSSSSSSIKGNCQGEAGSTEAVGVKFNKAARGSLLPPGNRYQGQDQGQSSHVDHMQLWGSNAKDKMISNLTICCCRMEICSRKTTFHGSS</sequence>
<feature type="domain" description="Helicase ATP-binding" evidence="10">
    <location>
        <begin position="298"/>
        <end position="465"/>
    </location>
</feature>
<protein>
    <recommendedName>
        <fullName evidence="8">ATP-dependent DNA helicase</fullName>
        <ecNumber evidence="8">3.6.4.12</ecNumber>
    </recommendedName>
</protein>
<evidence type="ECO:0000256" key="5">
    <source>
        <dbReference type="ARBA" id="ARBA00022806"/>
    </source>
</evidence>
<dbReference type="PANTHER" id="PTHR14025">
    <property type="entry name" value="FANCONI ANEMIA GROUP M FANCM FAMILY MEMBER"/>
    <property type="match status" value="1"/>
</dbReference>
<dbReference type="Proteomes" id="UP000749646">
    <property type="component" value="Unassembled WGS sequence"/>
</dbReference>
<dbReference type="PANTHER" id="PTHR14025:SF20">
    <property type="entry name" value="FANCONI ANEMIA GROUP M PROTEIN"/>
    <property type="match status" value="1"/>
</dbReference>
<gene>
    <name evidence="12" type="ORF">BGZ65_002020</name>
</gene>
<dbReference type="SMART" id="SM00487">
    <property type="entry name" value="DEXDc"/>
    <property type="match status" value="1"/>
</dbReference>
<feature type="compositionally biased region" description="Basic and acidic residues" evidence="9">
    <location>
        <begin position="1065"/>
        <end position="1076"/>
    </location>
</feature>
<dbReference type="FunFam" id="3.40.50.300:FF:000861">
    <property type="entry name" value="Fanconi anemia, complementation group M"/>
    <property type="match status" value="1"/>
</dbReference>
<evidence type="ECO:0000313" key="13">
    <source>
        <dbReference type="Proteomes" id="UP000749646"/>
    </source>
</evidence>
<dbReference type="InterPro" id="IPR001650">
    <property type="entry name" value="Helicase_C-like"/>
</dbReference>
<evidence type="ECO:0000256" key="7">
    <source>
        <dbReference type="ARBA" id="ARBA00023242"/>
    </source>
</evidence>
<evidence type="ECO:0000259" key="11">
    <source>
        <dbReference type="PROSITE" id="PS51194"/>
    </source>
</evidence>
<dbReference type="CDD" id="cd12091">
    <property type="entry name" value="FANCM_ID"/>
    <property type="match status" value="1"/>
</dbReference>
<dbReference type="EMBL" id="JAAAHW010003499">
    <property type="protein sequence ID" value="KAF9983232.1"/>
    <property type="molecule type" value="Genomic_DNA"/>
</dbReference>
<comment type="catalytic activity">
    <reaction evidence="8">
        <text>ATP + H2O = ADP + phosphate + H(+)</text>
        <dbReference type="Rhea" id="RHEA:13065"/>
        <dbReference type="ChEBI" id="CHEBI:15377"/>
        <dbReference type="ChEBI" id="CHEBI:15378"/>
        <dbReference type="ChEBI" id="CHEBI:30616"/>
        <dbReference type="ChEBI" id="CHEBI:43474"/>
        <dbReference type="ChEBI" id="CHEBI:456216"/>
        <dbReference type="EC" id="3.6.4.12"/>
    </reaction>
</comment>
<feature type="region of interest" description="Disordered" evidence="9">
    <location>
        <begin position="1056"/>
        <end position="1120"/>
    </location>
</feature>
<comment type="similarity">
    <text evidence="2 8">Belongs to the DEAD box helicase family. DEAH subfamily. FANCM sub-subfamily.</text>
</comment>
<dbReference type="SUPFAM" id="SSF52540">
    <property type="entry name" value="P-loop containing nucleoside triphosphate hydrolases"/>
    <property type="match status" value="1"/>
</dbReference>
<evidence type="ECO:0000256" key="1">
    <source>
        <dbReference type="ARBA" id="ARBA00004123"/>
    </source>
</evidence>
<feature type="region of interest" description="Disordered" evidence="9">
    <location>
        <begin position="1295"/>
        <end position="1336"/>
    </location>
</feature>
<dbReference type="GO" id="GO:0043138">
    <property type="term" value="F:3'-5' DNA helicase activity"/>
    <property type="evidence" value="ECO:0007669"/>
    <property type="project" value="InterPro"/>
</dbReference>
<feature type="region of interest" description="Disordered" evidence="9">
    <location>
        <begin position="953"/>
        <end position="972"/>
    </location>
</feature>
<comment type="caution">
    <text evidence="12">The sequence shown here is derived from an EMBL/GenBank/DDBJ whole genome shotgun (WGS) entry which is preliminary data.</text>
</comment>
<dbReference type="GO" id="GO:0005634">
    <property type="term" value="C:nucleus"/>
    <property type="evidence" value="ECO:0007669"/>
    <property type="project" value="UniProtKB-SubCell"/>
</dbReference>
<feature type="compositionally biased region" description="Polar residues" evidence="9">
    <location>
        <begin position="44"/>
        <end position="70"/>
    </location>
</feature>
<evidence type="ECO:0000256" key="4">
    <source>
        <dbReference type="ARBA" id="ARBA00022801"/>
    </source>
</evidence>
<dbReference type="PROSITE" id="PS51192">
    <property type="entry name" value="HELICASE_ATP_BIND_1"/>
    <property type="match status" value="1"/>
</dbReference>
<evidence type="ECO:0000256" key="6">
    <source>
        <dbReference type="ARBA" id="ARBA00022840"/>
    </source>
</evidence>
<accession>A0A9P6M9W1</accession>
<comment type="subunit">
    <text evidence="8">Interacts with the MHF histone-fold complex to form the FANCM-MHF complex.</text>
</comment>
<feature type="region of interest" description="Disordered" evidence="9">
    <location>
        <begin position="590"/>
        <end position="620"/>
    </location>
</feature>
<keyword evidence="5" id="KW-0347">Helicase</keyword>
<feature type="compositionally biased region" description="Polar residues" evidence="9">
    <location>
        <begin position="1309"/>
        <end position="1336"/>
    </location>
</feature>
<proteinExistence type="inferred from homology"/>
<dbReference type="InterPro" id="IPR027417">
    <property type="entry name" value="P-loop_NTPase"/>
</dbReference>
<organism evidence="12 13">
    <name type="scientific">Modicella reniformis</name>
    <dbReference type="NCBI Taxonomy" id="1440133"/>
    <lineage>
        <taxon>Eukaryota</taxon>
        <taxon>Fungi</taxon>
        <taxon>Fungi incertae sedis</taxon>
        <taxon>Mucoromycota</taxon>
        <taxon>Mortierellomycotina</taxon>
        <taxon>Mortierellomycetes</taxon>
        <taxon>Mortierellales</taxon>
        <taxon>Mortierellaceae</taxon>
        <taxon>Modicella</taxon>
    </lineage>
</organism>
<feature type="domain" description="Helicase C-terminal" evidence="11">
    <location>
        <begin position="675"/>
        <end position="851"/>
    </location>
</feature>
<feature type="region of interest" description="Disordered" evidence="9">
    <location>
        <begin position="99"/>
        <end position="136"/>
    </location>
</feature>
<dbReference type="CDD" id="cd18801">
    <property type="entry name" value="SF2_C_FANCM_Hef"/>
    <property type="match status" value="1"/>
</dbReference>
<keyword evidence="4" id="KW-0378">Hydrolase</keyword>
<feature type="region of interest" description="Disordered" evidence="9">
    <location>
        <begin position="1361"/>
        <end position="1383"/>
    </location>
</feature>
<dbReference type="Gene3D" id="3.40.50.300">
    <property type="entry name" value="P-loop containing nucleotide triphosphate hydrolases"/>
    <property type="match status" value="2"/>
</dbReference>
<evidence type="ECO:0000256" key="2">
    <source>
        <dbReference type="ARBA" id="ARBA00009889"/>
    </source>
</evidence>
<comment type="function">
    <text evidence="8">ATP-dependent DNA helicase involved in DNA damage repair by homologous recombination and in genome maintenance. Capable of unwinding D-loops. Plays a role in limiting crossover recombinants during mitotic DNA double-strand break (DSB) repair. Component of a FANCM-MHF complex which promotes gene conversion at blocked replication forks, probably by reversal of the stalled fork.</text>
</comment>
<evidence type="ECO:0000256" key="3">
    <source>
        <dbReference type="ARBA" id="ARBA00022741"/>
    </source>
</evidence>
<keyword evidence="7" id="KW-0539">Nucleus</keyword>
<dbReference type="InterPro" id="IPR014001">
    <property type="entry name" value="Helicase_ATP-bd"/>
</dbReference>
<dbReference type="Gene3D" id="1.20.1320.20">
    <property type="entry name" value="hef helicase domain"/>
    <property type="match status" value="1"/>
</dbReference>
<dbReference type="InterPro" id="IPR044749">
    <property type="entry name" value="FANCM_DEXDc"/>
</dbReference>
<keyword evidence="6" id="KW-0067">ATP-binding</keyword>
<evidence type="ECO:0000256" key="9">
    <source>
        <dbReference type="SAM" id="MobiDB-lite"/>
    </source>
</evidence>
<dbReference type="SMART" id="SM00490">
    <property type="entry name" value="HELICc"/>
    <property type="match status" value="1"/>
</dbReference>
<feature type="compositionally biased region" description="Basic and acidic residues" evidence="9">
    <location>
        <begin position="995"/>
        <end position="1015"/>
    </location>
</feature>
<dbReference type="InterPro" id="IPR039686">
    <property type="entry name" value="FANCM/Mph1-like_ID"/>
</dbReference>
<reference evidence="12" key="1">
    <citation type="journal article" date="2020" name="Fungal Divers.">
        <title>Resolving the Mortierellaceae phylogeny through synthesis of multi-gene phylogenetics and phylogenomics.</title>
        <authorList>
            <person name="Vandepol N."/>
            <person name="Liber J."/>
            <person name="Desiro A."/>
            <person name="Na H."/>
            <person name="Kennedy M."/>
            <person name="Barry K."/>
            <person name="Grigoriev I.V."/>
            <person name="Miller A.N."/>
            <person name="O'Donnell K."/>
            <person name="Stajich J.E."/>
            <person name="Bonito G."/>
        </authorList>
    </citation>
    <scope>NUCLEOTIDE SEQUENCE</scope>
    <source>
        <strain evidence="12">MES-2147</strain>
    </source>
</reference>
<dbReference type="GO" id="GO:0005524">
    <property type="term" value="F:ATP binding"/>
    <property type="evidence" value="ECO:0007669"/>
    <property type="project" value="UniProtKB-UniRule"/>
</dbReference>
<keyword evidence="3" id="KW-0547">Nucleotide-binding</keyword>
<dbReference type="InterPro" id="IPR011545">
    <property type="entry name" value="DEAD/DEAH_box_helicase_dom"/>
</dbReference>
<feature type="compositionally biased region" description="Low complexity" evidence="9">
    <location>
        <begin position="120"/>
        <end position="135"/>
    </location>
</feature>
<feature type="region of interest" description="Disordered" evidence="9">
    <location>
        <begin position="1256"/>
        <end position="1282"/>
    </location>
</feature>
<feature type="compositionally biased region" description="Low complexity" evidence="9">
    <location>
        <begin position="1105"/>
        <end position="1120"/>
    </location>
</feature>
<dbReference type="EC" id="3.6.4.12" evidence="8"/>